<keyword evidence="4" id="KW-1185">Reference proteome</keyword>
<dbReference type="AlphaFoldDB" id="A0AAE3SH76"/>
<dbReference type="PROSITE" id="PS50930">
    <property type="entry name" value="HTH_LYTTR"/>
    <property type="match status" value="1"/>
</dbReference>
<dbReference type="Gene3D" id="2.40.50.1020">
    <property type="entry name" value="LytTr DNA-binding domain"/>
    <property type="match status" value="1"/>
</dbReference>
<dbReference type="EMBL" id="JAPDPJ010000070">
    <property type="protein sequence ID" value="MCW3788897.1"/>
    <property type="molecule type" value="Genomic_DNA"/>
</dbReference>
<dbReference type="PANTHER" id="PTHR37299:SF1">
    <property type="entry name" value="STAGE 0 SPORULATION PROTEIN A HOMOLOG"/>
    <property type="match status" value="1"/>
</dbReference>
<name>A0AAE3SH76_9BACT</name>
<dbReference type="GO" id="GO:0003677">
    <property type="term" value="F:DNA binding"/>
    <property type="evidence" value="ECO:0007669"/>
    <property type="project" value="InterPro"/>
</dbReference>
<dbReference type="InterPro" id="IPR007492">
    <property type="entry name" value="LytTR_DNA-bd_dom"/>
</dbReference>
<sequence length="253" mass="28997">MFGKLKKLKYHLIFLLIVIVALSLIFGHSWGNVFAAFTYVSILTPIVISVVYFFNFYLVPRYLITRKYLQFSLYSGLTVAVSLLLESYLVVFSFILLGHFNFHKVAPNASDTVLLFSVLYLFVFGTSTILMFKQLSAAHHKINAYAEEQKLKSVSLLEIISNRKKISIQYDTIQYIESLADYIIVHTKGKEIKSNERISAIQKRLPADTFIRIHRSFILNKAHITASNNDYISIGDTDLPIGRSYRPNVKQLL</sequence>
<comment type="caution">
    <text evidence="3">The sequence shown here is derived from an EMBL/GenBank/DDBJ whole genome shotgun (WGS) entry which is preliminary data.</text>
</comment>
<reference evidence="3" key="1">
    <citation type="submission" date="2022-10" db="EMBL/GenBank/DDBJ databases">
        <authorList>
            <person name="Yu W.X."/>
        </authorList>
    </citation>
    <scope>NUCLEOTIDE SEQUENCE</scope>
    <source>
        <strain evidence="3">AAT</strain>
    </source>
</reference>
<dbReference type="InterPro" id="IPR046947">
    <property type="entry name" value="LytR-like"/>
</dbReference>
<evidence type="ECO:0000313" key="4">
    <source>
        <dbReference type="Proteomes" id="UP001209229"/>
    </source>
</evidence>
<feature type="transmembrane region" description="Helical" evidence="1">
    <location>
        <begin position="71"/>
        <end position="100"/>
    </location>
</feature>
<evidence type="ECO:0000259" key="2">
    <source>
        <dbReference type="PROSITE" id="PS50930"/>
    </source>
</evidence>
<proteinExistence type="predicted"/>
<feature type="transmembrane region" description="Helical" evidence="1">
    <location>
        <begin position="112"/>
        <end position="132"/>
    </location>
</feature>
<keyword evidence="1" id="KW-0812">Transmembrane</keyword>
<evidence type="ECO:0000256" key="1">
    <source>
        <dbReference type="SAM" id="Phobius"/>
    </source>
</evidence>
<evidence type="ECO:0000313" key="3">
    <source>
        <dbReference type="EMBL" id="MCW3788897.1"/>
    </source>
</evidence>
<feature type="transmembrane region" description="Helical" evidence="1">
    <location>
        <begin position="36"/>
        <end position="59"/>
    </location>
</feature>
<keyword evidence="1" id="KW-0472">Membrane</keyword>
<feature type="transmembrane region" description="Helical" evidence="1">
    <location>
        <begin position="12"/>
        <end position="30"/>
    </location>
</feature>
<dbReference type="GO" id="GO:0000156">
    <property type="term" value="F:phosphorelay response regulator activity"/>
    <property type="evidence" value="ECO:0007669"/>
    <property type="project" value="InterPro"/>
</dbReference>
<dbReference type="Proteomes" id="UP001209229">
    <property type="component" value="Unassembled WGS sequence"/>
</dbReference>
<keyword evidence="1" id="KW-1133">Transmembrane helix</keyword>
<dbReference type="RefSeq" id="WP_301192453.1">
    <property type="nucleotide sequence ID" value="NZ_JAPDPJ010000070.1"/>
</dbReference>
<accession>A0AAE3SH76</accession>
<dbReference type="SMART" id="SM00850">
    <property type="entry name" value="LytTR"/>
    <property type="match status" value="1"/>
</dbReference>
<gene>
    <name evidence="3" type="ORF">OM075_20680</name>
</gene>
<dbReference type="PANTHER" id="PTHR37299">
    <property type="entry name" value="TRANSCRIPTIONAL REGULATOR-RELATED"/>
    <property type="match status" value="1"/>
</dbReference>
<organism evidence="3 4">
    <name type="scientific">Plebeiibacterium sediminum</name>
    <dbReference type="NCBI Taxonomy" id="2992112"/>
    <lineage>
        <taxon>Bacteria</taxon>
        <taxon>Pseudomonadati</taxon>
        <taxon>Bacteroidota</taxon>
        <taxon>Bacteroidia</taxon>
        <taxon>Marinilabiliales</taxon>
        <taxon>Marinilabiliaceae</taxon>
        <taxon>Plebeiibacterium</taxon>
    </lineage>
</organism>
<dbReference type="Pfam" id="PF04397">
    <property type="entry name" value="LytTR"/>
    <property type="match status" value="1"/>
</dbReference>
<protein>
    <submittedName>
        <fullName evidence="3">LytTR family transcriptional regulator</fullName>
    </submittedName>
</protein>
<feature type="domain" description="HTH LytTR-type" evidence="2">
    <location>
        <begin position="157"/>
        <end position="253"/>
    </location>
</feature>